<dbReference type="InterPro" id="IPR011009">
    <property type="entry name" value="Kinase-like_dom_sf"/>
</dbReference>
<dbReference type="PANTHER" id="PTHR44167">
    <property type="entry name" value="OVARIAN-SPECIFIC SERINE/THREONINE-PROTEIN KINASE LOK-RELATED"/>
    <property type="match status" value="1"/>
</dbReference>
<dbReference type="GO" id="GO:0004674">
    <property type="term" value="F:protein serine/threonine kinase activity"/>
    <property type="evidence" value="ECO:0007669"/>
    <property type="project" value="TreeGrafter"/>
</dbReference>
<accession>A0A914L8V6</accession>
<dbReference type="PROSITE" id="PS50011">
    <property type="entry name" value="PROTEIN_KINASE_DOM"/>
    <property type="match status" value="1"/>
</dbReference>
<organism evidence="3 4">
    <name type="scientific">Meloidogyne incognita</name>
    <name type="common">Southern root-knot nematode worm</name>
    <name type="synonym">Oxyuris incognita</name>
    <dbReference type="NCBI Taxonomy" id="6306"/>
    <lineage>
        <taxon>Eukaryota</taxon>
        <taxon>Metazoa</taxon>
        <taxon>Ecdysozoa</taxon>
        <taxon>Nematoda</taxon>
        <taxon>Chromadorea</taxon>
        <taxon>Rhabditida</taxon>
        <taxon>Tylenchina</taxon>
        <taxon>Tylenchomorpha</taxon>
        <taxon>Tylenchoidea</taxon>
        <taxon>Meloidogynidae</taxon>
        <taxon>Meloidogyninae</taxon>
        <taxon>Meloidogyne</taxon>
        <taxon>Meloidogyne incognita group</taxon>
    </lineage>
</organism>
<keyword evidence="1" id="KW-0547">Nucleotide-binding</keyword>
<keyword evidence="3" id="KW-1185">Reference proteome</keyword>
<dbReference type="GO" id="GO:0005524">
    <property type="term" value="F:ATP binding"/>
    <property type="evidence" value="ECO:0007669"/>
    <property type="project" value="UniProtKB-UniRule"/>
</dbReference>
<dbReference type="SMART" id="SM00220">
    <property type="entry name" value="S_TKc"/>
    <property type="match status" value="1"/>
</dbReference>
<dbReference type="GO" id="GO:0005634">
    <property type="term" value="C:nucleus"/>
    <property type="evidence" value="ECO:0007669"/>
    <property type="project" value="TreeGrafter"/>
</dbReference>
<evidence type="ECO:0000313" key="4">
    <source>
        <dbReference type="WBParaSite" id="Minc3s00332g10383"/>
    </source>
</evidence>
<dbReference type="SUPFAM" id="SSF56112">
    <property type="entry name" value="Protein kinase-like (PK-like)"/>
    <property type="match status" value="1"/>
</dbReference>
<evidence type="ECO:0000259" key="2">
    <source>
        <dbReference type="PROSITE" id="PS50011"/>
    </source>
</evidence>
<keyword evidence="1" id="KW-0067">ATP-binding</keyword>
<dbReference type="AlphaFoldDB" id="A0A914L8V6"/>
<protein>
    <submittedName>
        <fullName evidence="4">Protein kinase domain-containing protein</fullName>
    </submittedName>
</protein>
<evidence type="ECO:0000313" key="3">
    <source>
        <dbReference type="Proteomes" id="UP000887563"/>
    </source>
</evidence>
<dbReference type="Gene3D" id="1.10.510.10">
    <property type="entry name" value="Transferase(Phosphotransferase) domain 1"/>
    <property type="match status" value="1"/>
</dbReference>
<dbReference type="InterPro" id="IPR017441">
    <property type="entry name" value="Protein_kinase_ATP_BS"/>
</dbReference>
<name>A0A914L8V6_MELIC</name>
<dbReference type="PROSITE" id="PS00107">
    <property type="entry name" value="PROTEIN_KINASE_ATP"/>
    <property type="match status" value="1"/>
</dbReference>
<dbReference type="GO" id="GO:0044773">
    <property type="term" value="P:mitotic DNA damage checkpoint signaling"/>
    <property type="evidence" value="ECO:0007669"/>
    <property type="project" value="TreeGrafter"/>
</dbReference>
<dbReference type="Proteomes" id="UP000887563">
    <property type="component" value="Unplaced"/>
</dbReference>
<dbReference type="PANTHER" id="PTHR44167:SF24">
    <property type="entry name" value="SERINE_THREONINE-PROTEIN KINASE CHK2"/>
    <property type="match status" value="1"/>
</dbReference>
<dbReference type="InterPro" id="IPR000719">
    <property type="entry name" value="Prot_kinase_dom"/>
</dbReference>
<sequence>MAQKVESNQASTSQETCECGLSIIAELMDENDEENIRVTIGEVNLIYRAGVNIGFGGFALIHHAYIPSERKCAALKISKRNGSIEAIRREAAILQYVNEAIDDDDRSHIIKLLVYKEMVDTHQRETLYLVMEFGGMNLRDYFNERIKKVRDEERIELTKIIRGEAIALEQFHKFGIHGDVKPENFVVLINQSLNSNVIDCKLIDFNYSVLTGQGIPDNLKHPIRRAEDISFVLNKAPEIGRDEVTEKADIWAFGVMVYQFMYDDQFNNVSEIYAKMKEYQLNSNYNGHLERVIKACTRENINERPFMFEILLFLNFEIEFFEYEMRLKNEKGHREEKRKEKRSHRFSSWLTCFGFCRRN</sequence>
<reference evidence="4" key="1">
    <citation type="submission" date="2022-11" db="UniProtKB">
        <authorList>
            <consortium name="WormBaseParasite"/>
        </authorList>
    </citation>
    <scope>IDENTIFICATION</scope>
</reference>
<proteinExistence type="predicted"/>
<feature type="domain" description="Protein kinase" evidence="2">
    <location>
        <begin position="47"/>
        <end position="321"/>
    </location>
</feature>
<dbReference type="CDD" id="cd00180">
    <property type="entry name" value="PKc"/>
    <property type="match status" value="1"/>
</dbReference>
<dbReference type="Pfam" id="PF00069">
    <property type="entry name" value="Pkinase"/>
    <property type="match status" value="1"/>
</dbReference>
<dbReference type="WBParaSite" id="Minc3s00332g10383">
    <property type="protein sequence ID" value="Minc3s00332g10383"/>
    <property type="gene ID" value="Minc3s00332g10383"/>
</dbReference>
<evidence type="ECO:0000256" key="1">
    <source>
        <dbReference type="PROSITE-ProRule" id="PRU10141"/>
    </source>
</evidence>
<feature type="binding site" evidence="1">
    <location>
        <position position="76"/>
    </location>
    <ligand>
        <name>ATP</name>
        <dbReference type="ChEBI" id="CHEBI:30616"/>
    </ligand>
</feature>